<accession>A0AAV9HSP3</accession>
<feature type="transmembrane region" description="Helical" evidence="1">
    <location>
        <begin position="6"/>
        <end position="30"/>
    </location>
</feature>
<keyword evidence="1" id="KW-0812">Transmembrane</keyword>
<protein>
    <recommendedName>
        <fullName evidence="4">Secreted protein</fullName>
    </recommendedName>
</protein>
<keyword evidence="1" id="KW-1133">Transmembrane helix</keyword>
<keyword evidence="1" id="KW-0472">Membrane</keyword>
<organism evidence="2 3">
    <name type="scientific">Cladorrhinum samala</name>
    <dbReference type="NCBI Taxonomy" id="585594"/>
    <lineage>
        <taxon>Eukaryota</taxon>
        <taxon>Fungi</taxon>
        <taxon>Dikarya</taxon>
        <taxon>Ascomycota</taxon>
        <taxon>Pezizomycotina</taxon>
        <taxon>Sordariomycetes</taxon>
        <taxon>Sordariomycetidae</taxon>
        <taxon>Sordariales</taxon>
        <taxon>Podosporaceae</taxon>
        <taxon>Cladorrhinum</taxon>
    </lineage>
</organism>
<reference evidence="2" key="1">
    <citation type="journal article" date="2023" name="Mol. Phylogenet. Evol.">
        <title>Genome-scale phylogeny and comparative genomics of the fungal order Sordariales.</title>
        <authorList>
            <person name="Hensen N."/>
            <person name="Bonometti L."/>
            <person name="Westerberg I."/>
            <person name="Brannstrom I.O."/>
            <person name="Guillou S."/>
            <person name="Cros-Aarteil S."/>
            <person name="Calhoun S."/>
            <person name="Haridas S."/>
            <person name="Kuo A."/>
            <person name="Mondo S."/>
            <person name="Pangilinan J."/>
            <person name="Riley R."/>
            <person name="LaButti K."/>
            <person name="Andreopoulos B."/>
            <person name="Lipzen A."/>
            <person name="Chen C."/>
            <person name="Yan M."/>
            <person name="Daum C."/>
            <person name="Ng V."/>
            <person name="Clum A."/>
            <person name="Steindorff A."/>
            <person name="Ohm R.A."/>
            <person name="Martin F."/>
            <person name="Silar P."/>
            <person name="Natvig D.O."/>
            <person name="Lalanne C."/>
            <person name="Gautier V."/>
            <person name="Ament-Velasquez S.L."/>
            <person name="Kruys A."/>
            <person name="Hutchinson M.I."/>
            <person name="Powell A.J."/>
            <person name="Barry K."/>
            <person name="Miller A.N."/>
            <person name="Grigoriev I.V."/>
            <person name="Debuchy R."/>
            <person name="Gladieux P."/>
            <person name="Hiltunen Thoren M."/>
            <person name="Johannesson H."/>
        </authorList>
    </citation>
    <scope>NUCLEOTIDE SEQUENCE</scope>
    <source>
        <strain evidence="2">PSN324</strain>
    </source>
</reference>
<dbReference type="Proteomes" id="UP001321749">
    <property type="component" value="Unassembled WGS sequence"/>
</dbReference>
<comment type="caution">
    <text evidence="2">The sequence shown here is derived from an EMBL/GenBank/DDBJ whole genome shotgun (WGS) entry which is preliminary data.</text>
</comment>
<evidence type="ECO:0008006" key="4">
    <source>
        <dbReference type="Google" id="ProtNLM"/>
    </source>
</evidence>
<reference evidence="2" key="2">
    <citation type="submission" date="2023-06" db="EMBL/GenBank/DDBJ databases">
        <authorList>
            <consortium name="Lawrence Berkeley National Laboratory"/>
            <person name="Mondo S.J."/>
            <person name="Hensen N."/>
            <person name="Bonometti L."/>
            <person name="Westerberg I."/>
            <person name="Brannstrom I.O."/>
            <person name="Guillou S."/>
            <person name="Cros-Aarteil S."/>
            <person name="Calhoun S."/>
            <person name="Haridas S."/>
            <person name="Kuo A."/>
            <person name="Pangilinan J."/>
            <person name="Riley R."/>
            <person name="Labutti K."/>
            <person name="Andreopoulos B."/>
            <person name="Lipzen A."/>
            <person name="Chen C."/>
            <person name="Yanf M."/>
            <person name="Daum C."/>
            <person name="Ng V."/>
            <person name="Clum A."/>
            <person name="Steindorff A."/>
            <person name="Ohm R."/>
            <person name="Martin F."/>
            <person name="Silar P."/>
            <person name="Natvig D."/>
            <person name="Lalanne C."/>
            <person name="Gautier V."/>
            <person name="Ament-Velasquez S.L."/>
            <person name="Kruys A."/>
            <person name="Hutchinson M.I."/>
            <person name="Powell A.J."/>
            <person name="Barry K."/>
            <person name="Miller A.N."/>
            <person name="Grigoriev I.V."/>
            <person name="Debuchy R."/>
            <person name="Gladieux P."/>
            <person name="Thoren M.H."/>
            <person name="Johannesson H."/>
        </authorList>
    </citation>
    <scope>NUCLEOTIDE SEQUENCE</scope>
    <source>
        <strain evidence="2">PSN324</strain>
    </source>
</reference>
<dbReference type="AlphaFoldDB" id="A0AAV9HSP3"/>
<evidence type="ECO:0000256" key="1">
    <source>
        <dbReference type="SAM" id="Phobius"/>
    </source>
</evidence>
<sequence>MSLWILVGILQFSVLFYFCISFSMHCWFALKTFAFSYGKKGFLTLVEHHWVRFAVEVSSELGLYIVGCDRRQMVADECTAGFSRGAGRWCIGAVSGVCLLTCRPCRVDGGDGN</sequence>
<name>A0AAV9HSP3_9PEZI</name>
<evidence type="ECO:0000313" key="3">
    <source>
        <dbReference type="Proteomes" id="UP001321749"/>
    </source>
</evidence>
<dbReference type="EMBL" id="MU864954">
    <property type="protein sequence ID" value="KAK4463877.1"/>
    <property type="molecule type" value="Genomic_DNA"/>
</dbReference>
<proteinExistence type="predicted"/>
<gene>
    <name evidence="2" type="ORF">QBC42DRAFT_264533</name>
</gene>
<evidence type="ECO:0000313" key="2">
    <source>
        <dbReference type="EMBL" id="KAK4463877.1"/>
    </source>
</evidence>
<keyword evidence="3" id="KW-1185">Reference proteome</keyword>